<evidence type="ECO:0000313" key="2">
    <source>
        <dbReference type="Proteomes" id="UP000031036"/>
    </source>
</evidence>
<dbReference type="OrthoDB" id="5806945at2759"/>
<organism evidence="1 2">
    <name type="scientific">Toxocara canis</name>
    <name type="common">Canine roundworm</name>
    <dbReference type="NCBI Taxonomy" id="6265"/>
    <lineage>
        <taxon>Eukaryota</taxon>
        <taxon>Metazoa</taxon>
        <taxon>Ecdysozoa</taxon>
        <taxon>Nematoda</taxon>
        <taxon>Chromadorea</taxon>
        <taxon>Rhabditida</taxon>
        <taxon>Spirurina</taxon>
        <taxon>Ascaridomorpha</taxon>
        <taxon>Ascaridoidea</taxon>
        <taxon>Toxocaridae</taxon>
        <taxon>Toxocara</taxon>
    </lineage>
</organism>
<name>A0A0B2VGQ7_TOXCA</name>
<protein>
    <submittedName>
        <fullName evidence="1">Uncharacterized protein</fullName>
    </submittedName>
</protein>
<sequence length="423" mass="48224">MFTVRFQFGEEKRRAEEASFEANLLMNTLRRKLFTDYDSSFPLINKNSDSSKTTETILVRSVASLRCQISHIRASVAITELHIFARRIITKHSVDFGRPEPSAVTTVATANGTIAFSWWAIQVSEPSWRLLKSGMPGMQILERSIERRCMSAGSRGLYGFSFTNVTTDRAYMDFDLDNATVTDNDLQEIVVDVFYFCCLPQRGCGEFPSSDEEEDILLHLANKTASIVLRTPGIHAKPNSSSISGRYSDEQVPFHVAYVFLADANAEVKVFSGPLMFSQFDQTDQRSERRTNSIADLVRQGNFCSNDGQNDGEGLADGECIKYLSIKEYFLYCCCYENVSQCAYTADQEKFSYAQRNARNWRLNPNLRGFSKSSHSGDMHFVKHTARDVTFGWTYRDFIYSKPRKRTKYKYFSVSSNYIRRSG</sequence>
<proteinExistence type="predicted"/>
<comment type="caution">
    <text evidence="1">The sequence shown here is derived from an EMBL/GenBank/DDBJ whole genome shotgun (WGS) entry which is preliminary data.</text>
</comment>
<dbReference type="OMA" id="SCMFMLD"/>
<keyword evidence="2" id="KW-1185">Reference proteome</keyword>
<reference evidence="1 2" key="1">
    <citation type="submission" date="2014-11" db="EMBL/GenBank/DDBJ databases">
        <title>Genetic blueprint of the zoonotic pathogen Toxocara canis.</title>
        <authorList>
            <person name="Zhu X.-Q."/>
            <person name="Korhonen P.K."/>
            <person name="Cai H."/>
            <person name="Young N.D."/>
            <person name="Nejsum P."/>
            <person name="von Samson-Himmelstjerna G."/>
            <person name="Boag P.R."/>
            <person name="Tan P."/>
            <person name="Li Q."/>
            <person name="Min J."/>
            <person name="Yang Y."/>
            <person name="Wang X."/>
            <person name="Fang X."/>
            <person name="Hall R.S."/>
            <person name="Hofmann A."/>
            <person name="Sternberg P.W."/>
            <person name="Jex A.R."/>
            <person name="Gasser R.B."/>
        </authorList>
    </citation>
    <scope>NUCLEOTIDE SEQUENCE [LARGE SCALE GENOMIC DNA]</scope>
    <source>
        <strain evidence="1">PN_DK_2014</strain>
    </source>
</reference>
<accession>A0A0B2VGQ7</accession>
<dbReference type="EMBL" id="JPKZ01001688">
    <property type="protein sequence ID" value="KHN80708.1"/>
    <property type="molecule type" value="Genomic_DNA"/>
</dbReference>
<dbReference type="AlphaFoldDB" id="A0A0B2VGQ7"/>
<evidence type="ECO:0000313" key="1">
    <source>
        <dbReference type="EMBL" id="KHN80708.1"/>
    </source>
</evidence>
<gene>
    <name evidence="1" type="ORF">Tcan_05859</name>
</gene>
<dbReference type="Proteomes" id="UP000031036">
    <property type="component" value="Unassembled WGS sequence"/>
</dbReference>